<dbReference type="EMBL" id="PDEA01000001">
    <property type="protein sequence ID" value="PEH90074.1"/>
    <property type="molecule type" value="Genomic_DNA"/>
</dbReference>
<evidence type="ECO:0000313" key="2">
    <source>
        <dbReference type="Proteomes" id="UP000220246"/>
    </source>
</evidence>
<gene>
    <name evidence="1" type="ORF">CRM82_17070</name>
</gene>
<dbReference type="NCBIfam" id="TIGR01537">
    <property type="entry name" value="portal_HK97"/>
    <property type="match status" value="1"/>
</dbReference>
<dbReference type="InterPro" id="IPR006944">
    <property type="entry name" value="Phage/GTA_portal"/>
</dbReference>
<sequence>MKLRQTTNQAGTGRLRTIWAALTGNSFSISDGPGSVAALRIDSDAGVPLSANGMLRMSAVWGCVRLISETLATLPLSMYDSSGGSKKLASQHPLHSILHDVPNSDTTAAVFWESMVAAMLLRGAGRAEKLMIGNRLVGLDFLDPERLTPHRSQGRVVREWAYISDTGVRRIIPAEKVWTIPGFSLDGKNGVSVIRYGASVFGQAAAAEKVASRAFRNGALQHLYYVVKDFLTGKQRQEFRDNVLGLIETGQTPLLEGGIDVKALSISPKDIQLLESRSWSVEEICRWFRVPPWMVGHTEKSTSWGSGIEQQMIAFLVFTLAPWIRRIEQAISKDLLTPAERLRYYPKYAVEGLLRADSAARAAFYGVMVDKGILTRDEVRELEDREPMGGNAAVLTVQSAMTTLDAIGVQDSGGAARDALRDLLGLPADPGKT</sequence>
<name>A0A2A7UXU5_COMTR</name>
<keyword evidence="2" id="KW-1185">Reference proteome</keyword>
<dbReference type="InterPro" id="IPR006427">
    <property type="entry name" value="Portal_HK97"/>
</dbReference>
<dbReference type="OrthoDB" id="9765386at2"/>
<evidence type="ECO:0000313" key="1">
    <source>
        <dbReference type="EMBL" id="PEH90074.1"/>
    </source>
</evidence>
<reference evidence="2" key="1">
    <citation type="submission" date="2017-09" db="EMBL/GenBank/DDBJ databases">
        <title>FDA dAtabase for Regulatory Grade micrObial Sequences (FDA-ARGOS): Supporting development and validation of Infectious Disease Dx tests.</title>
        <authorList>
            <person name="Minogue T."/>
            <person name="Wolcott M."/>
            <person name="Wasieloski L."/>
            <person name="Aguilar W."/>
            <person name="Moore D."/>
            <person name="Tallon L."/>
            <person name="Sadzewicz L."/>
            <person name="Ott S."/>
            <person name="Zhao X."/>
            <person name="Nagaraj S."/>
            <person name="Vavikolanu K."/>
            <person name="Aluvathingal J."/>
            <person name="Nadendla S."/>
            <person name="Sichtig H."/>
        </authorList>
    </citation>
    <scope>NUCLEOTIDE SEQUENCE [LARGE SCALE GENOMIC DNA]</scope>
    <source>
        <strain evidence="2">FDAARGOS_394</strain>
    </source>
</reference>
<dbReference type="AlphaFoldDB" id="A0A2A7UXU5"/>
<proteinExistence type="predicted"/>
<comment type="caution">
    <text evidence="1">The sequence shown here is derived from an EMBL/GenBank/DDBJ whole genome shotgun (WGS) entry which is preliminary data.</text>
</comment>
<accession>A0A2A7UXU5</accession>
<protein>
    <submittedName>
        <fullName evidence="1">Phage portal protein</fullName>
    </submittedName>
</protein>
<dbReference type="STRING" id="1219032.GCA_001515545_00772"/>
<dbReference type="Proteomes" id="UP000220246">
    <property type="component" value="Unassembled WGS sequence"/>
</dbReference>
<dbReference type="Pfam" id="PF04860">
    <property type="entry name" value="Phage_portal"/>
    <property type="match status" value="1"/>
</dbReference>
<organism evidence="1 2">
    <name type="scientific">Comamonas terrigena</name>
    <dbReference type="NCBI Taxonomy" id="32013"/>
    <lineage>
        <taxon>Bacteria</taxon>
        <taxon>Pseudomonadati</taxon>
        <taxon>Pseudomonadota</taxon>
        <taxon>Betaproteobacteria</taxon>
        <taxon>Burkholderiales</taxon>
        <taxon>Comamonadaceae</taxon>
        <taxon>Comamonas</taxon>
    </lineage>
</organism>